<protein>
    <submittedName>
        <fullName evidence="10">Sugar transferase</fullName>
    </submittedName>
</protein>
<dbReference type="Pfam" id="PF02397">
    <property type="entry name" value="Bac_transf"/>
    <property type="match status" value="1"/>
</dbReference>
<evidence type="ECO:0000313" key="11">
    <source>
        <dbReference type="Proteomes" id="UP000282971"/>
    </source>
</evidence>
<comment type="similarity">
    <text evidence="2">Belongs to the bacterial sugar transferase family.</text>
</comment>
<name>A0A437LYL4_9SPHN</name>
<accession>A0A437LYL4</accession>
<keyword evidence="3" id="KW-1003">Cell membrane</keyword>
<evidence type="ECO:0000256" key="6">
    <source>
        <dbReference type="ARBA" id="ARBA00022989"/>
    </source>
</evidence>
<evidence type="ECO:0000256" key="1">
    <source>
        <dbReference type="ARBA" id="ARBA00004236"/>
    </source>
</evidence>
<keyword evidence="6" id="KW-1133">Transmembrane helix</keyword>
<keyword evidence="4 10" id="KW-0808">Transferase</keyword>
<dbReference type="PANTHER" id="PTHR30576">
    <property type="entry name" value="COLANIC BIOSYNTHESIS UDP-GLUCOSE LIPID CARRIER TRANSFERASE"/>
    <property type="match status" value="1"/>
</dbReference>
<dbReference type="InterPro" id="IPR003362">
    <property type="entry name" value="Bact_transf"/>
</dbReference>
<dbReference type="GO" id="GO:0016780">
    <property type="term" value="F:phosphotransferase activity, for other substituted phosphate groups"/>
    <property type="evidence" value="ECO:0007669"/>
    <property type="project" value="TreeGrafter"/>
</dbReference>
<keyword evidence="7" id="KW-0472">Membrane</keyword>
<reference evidence="10 11" key="1">
    <citation type="submission" date="2019-01" db="EMBL/GenBank/DDBJ databases">
        <authorList>
            <person name="Chen W.-M."/>
        </authorList>
    </citation>
    <scope>NUCLEOTIDE SEQUENCE [LARGE SCALE GENOMIC DNA]</scope>
    <source>
        <strain evidence="10 11">CCP-7</strain>
    </source>
</reference>
<keyword evidence="5" id="KW-0812">Transmembrane</keyword>
<dbReference type="OrthoDB" id="9808602at2"/>
<evidence type="ECO:0000256" key="2">
    <source>
        <dbReference type="ARBA" id="ARBA00006464"/>
    </source>
</evidence>
<keyword evidence="8" id="KW-0270">Exopolysaccharide synthesis</keyword>
<evidence type="ECO:0000256" key="8">
    <source>
        <dbReference type="ARBA" id="ARBA00023169"/>
    </source>
</evidence>
<dbReference type="AlphaFoldDB" id="A0A437LYL4"/>
<evidence type="ECO:0000259" key="9">
    <source>
        <dbReference type="Pfam" id="PF02397"/>
    </source>
</evidence>
<dbReference type="PANTHER" id="PTHR30576:SF4">
    <property type="entry name" value="UNDECAPRENYL-PHOSPHATE GALACTOSE PHOSPHOTRANSFERASE"/>
    <property type="match status" value="1"/>
</dbReference>
<evidence type="ECO:0000256" key="3">
    <source>
        <dbReference type="ARBA" id="ARBA00022475"/>
    </source>
</evidence>
<comment type="subcellular location">
    <subcellularLocation>
        <location evidence="1">Cell membrane</location>
    </subcellularLocation>
</comment>
<dbReference type="Proteomes" id="UP000282971">
    <property type="component" value="Unassembled WGS sequence"/>
</dbReference>
<evidence type="ECO:0000313" key="10">
    <source>
        <dbReference type="EMBL" id="RVT90529.1"/>
    </source>
</evidence>
<gene>
    <name evidence="10" type="ORF">EOD43_17840</name>
</gene>
<evidence type="ECO:0000256" key="5">
    <source>
        <dbReference type="ARBA" id="ARBA00022692"/>
    </source>
</evidence>
<evidence type="ECO:0000256" key="7">
    <source>
        <dbReference type="ARBA" id="ARBA00023136"/>
    </source>
</evidence>
<dbReference type="GO" id="GO:0000271">
    <property type="term" value="P:polysaccharide biosynthetic process"/>
    <property type="evidence" value="ECO:0007669"/>
    <property type="project" value="UniProtKB-KW"/>
</dbReference>
<evidence type="ECO:0000256" key="4">
    <source>
        <dbReference type="ARBA" id="ARBA00022679"/>
    </source>
</evidence>
<organism evidence="10 11">
    <name type="scientific">Sphingomonas crocodyli</name>
    <dbReference type="NCBI Taxonomy" id="1979270"/>
    <lineage>
        <taxon>Bacteria</taxon>
        <taxon>Pseudomonadati</taxon>
        <taxon>Pseudomonadota</taxon>
        <taxon>Alphaproteobacteria</taxon>
        <taxon>Sphingomonadales</taxon>
        <taxon>Sphingomonadaceae</taxon>
        <taxon>Sphingomonas</taxon>
    </lineage>
</organism>
<proteinExistence type="inferred from homology"/>
<comment type="caution">
    <text evidence="10">The sequence shown here is derived from an EMBL/GenBank/DDBJ whole genome shotgun (WGS) entry which is preliminary data.</text>
</comment>
<keyword evidence="11" id="KW-1185">Reference proteome</keyword>
<dbReference type="GO" id="GO:0005886">
    <property type="term" value="C:plasma membrane"/>
    <property type="evidence" value="ECO:0007669"/>
    <property type="project" value="UniProtKB-SubCell"/>
</dbReference>
<feature type="domain" description="Bacterial sugar transferase" evidence="9">
    <location>
        <begin position="2"/>
        <end position="186"/>
    </location>
</feature>
<dbReference type="EMBL" id="SACN01000003">
    <property type="protein sequence ID" value="RVT90529.1"/>
    <property type="molecule type" value="Genomic_DNA"/>
</dbReference>
<sequence>MLATVALLFLLPLMLIVAVAVFVSDPGPIFFVQNRIGRHGKIFRCLKFRTMATNAEERLAELLANDPSAREEWMRDHKLRNDPRIVGIGSFLRKSSFDELPQLINVLRGEMSLVGPRPIVHAEAARYGRYFEHYCSVRPGITGLWQISGRNDTTYRRRVAFDVAYSRSQSTFLDLRIIVMTVPSVLMAKGSY</sequence>